<dbReference type="InterPro" id="IPR011050">
    <property type="entry name" value="Pectin_lyase_fold/virulence"/>
</dbReference>
<dbReference type="EMBL" id="BRXS01000001">
    <property type="protein sequence ID" value="GLC23740.1"/>
    <property type="molecule type" value="Genomic_DNA"/>
</dbReference>
<evidence type="ECO:0000313" key="6">
    <source>
        <dbReference type="EMBL" id="GLC23740.1"/>
    </source>
</evidence>
<reference evidence="6" key="1">
    <citation type="submission" date="2022-08" db="EMBL/GenBank/DDBJ databases">
        <title>Draft genome sequencing of Roseisolibacter agri AW1220.</title>
        <authorList>
            <person name="Tobiishi Y."/>
            <person name="Tonouchi A."/>
        </authorList>
    </citation>
    <scope>NUCLEOTIDE SEQUENCE</scope>
    <source>
        <strain evidence="6">AW1220</strain>
    </source>
</reference>
<dbReference type="Proteomes" id="UP001161325">
    <property type="component" value="Unassembled WGS sequence"/>
</dbReference>
<keyword evidence="2 4" id="KW-0378">Hydrolase</keyword>
<protein>
    <submittedName>
        <fullName evidence="6">Glycoside hydrolase</fullName>
    </submittedName>
</protein>
<comment type="similarity">
    <text evidence="1 4">Belongs to the glycosyl hydrolase 28 family.</text>
</comment>
<dbReference type="Gene3D" id="2.160.20.10">
    <property type="entry name" value="Single-stranded right-handed beta-helix, Pectin lyase-like"/>
    <property type="match status" value="1"/>
</dbReference>
<comment type="caution">
    <text evidence="6">The sequence shown here is derived from an EMBL/GenBank/DDBJ whole genome shotgun (WGS) entry which is preliminary data.</text>
</comment>
<evidence type="ECO:0000313" key="7">
    <source>
        <dbReference type="Proteomes" id="UP001161325"/>
    </source>
</evidence>
<dbReference type="AlphaFoldDB" id="A0AA37V050"/>
<dbReference type="Pfam" id="PF12708">
    <property type="entry name" value="Pect-lyase_RHGA_epim"/>
    <property type="match status" value="1"/>
</dbReference>
<evidence type="ECO:0000259" key="5">
    <source>
        <dbReference type="Pfam" id="PF12708"/>
    </source>
</evidence>
<gene>
    <name evidence="6" type="ORF">rosag_02530</name>
</gene>
<dbReference type="InterPro" id="IPR000743">
    <property type="entry name" value="Glyco_hydro_28"/>
</dbReference>
<evidence type="ECO:0000256" key="3">
    <source>
        <dbReference type="ARBA" id="ARBA00023295"/>
    </source>
</evidence>
<dbReference type="PROSITE" id="PS00502">
    <property type="entry name" value="POLYGALACTURONASE"/>
    <property type="match status" value="1"/>
</dbReference>
<keyword evidence="7" id="KW-1185">Reference proteome</keyword>
<dbReference type="GO" id="GO:0005975">
    <property type="term" value="P:carbohydrate metabolic process"/>
    <property type="evidence" value="ECO:0007669"/>
    <property type="project" value="InterPro"/>
</dbReference>
<dbReference type="InterPro" id="IPR006311">
    <property type="entry name" value="TAT_signal"/>
</dbReference>
<dbReference type="InterPro" id="IPR051801">
    <property type="entry name" value="GH28_Enzymes"/>
</dbReference>
<evidence type="ECO:0000256" key="2">
    <source>
        <dbReference type="ARBA" id="ARBA00022801"/>
    </source>
</evidence>
<organism evidence="6 7">
    <name type="scientific">Roseisolibacter agri</name>
    <dbReference type="NCBI Taxonomy" id="2014610"/>
    <lineage>
        <taxon>Bacteria</taxon>
        <taxon>Pseudomonadati</taxon>
        <taxon>Gemmatimonadota</taxon>
        <taxon>Gemmatimonadia</taxon>
        <taxon>Gemmatimonadales</taxon>
        <taxon>Gemmatimonadaceae</taxon>
        <taxon>Roseisolibacter</taxon>
    </lineage>
</organism>
<name>A0AA37V050_9BACT</name>
<dbReference type="SUPFAM" id="SSF51126">
    <property type="entry name" value="Pectin lyase-like"/>
    <property type="match status" value="1"/>
</dbReference>
<dbReference type="InterPro" id="IPR012334">
    <property type="entry name" value="Pectin_lyas_fold"/>
</dbReference>
<dbReference type="InterPro" id="IPR006626">
    <property type="entry name" value="PbH1"/>
</dbReference>
<sequence>MSASPHPSRRDFARQTLLGAGALLAAPSLLLGCRTAPRAGATASRATGWDLVPEILGRIVPPTFPQRDFDVRTYGAVGDGRTDCTQAFARAIEACRAAGGGRVTVPPGRWLTGPIRLRSRVNLHVMKDATVAFSQDPRAYLPTVLTRWEGMEMMGYSPLIYALDERDVAVTGEGVLDGQADTTHWWPWKGGKEDGWRDGMPTQKPARDRLMAMVEGGTPVAQRVFAEGSYLRPQFIQPYRCTNVLIEGVTIHNSPMWEIHPVLCTNVTVRGVRIETHGPNNDGCDPESCRDVLIEDCYFDTGDDCIAIKSGRNADGRRLAVPTENVVIRNCRMKDGHGGVTIGSEISGGVRNVFTEKCQMDSPNLDRALRFKNNAMRGGVLEHVYMRDVTVGTVADSVLSVDLYYEEGEKGPFRPVVRDVELLRVTSRKSKHGLYMRAYASSEISDVRVIDCRFDGVEKGNVTDGVRGLVLRNVQVNGQAVGA</sequence>
<dbReference type="RefSeq" id="WP_284348186.1">
    <property type="nucleotide sequence ID" value="NZ_BRXS01000001.1"/>
</dbReference>
<accession>A0AA37V050</accession>
<dbReference type="Pfam" id="PF00295">
    <property type="entry name" value="Glyco_hydro_28"/>
    <property type="match status" value="1"/>
</dbReference>
<dbReference type="PANTHER" id="PTHR31339">
    <property type="entry name" value="PECTIN LYASE-RELATED"/>
    <property type="match status" value="1"/>
</dbReference>
<feature type="domain" description="Rhamnogalacturonase A/B/Epimerase-like pectate lyase" evidence="5">
    <location>
        <begin position="70"/>
        <end position="123"/>
    </location>
</feature>
<evidence type="ECO:0000256" key="1">
    <source>
        <dbReference type="ARBA" id="ARBA00008834"/>
    </source>
</evidence>
<dbReference type="InterPro" id="IPR024535">
    <property type="entry name" value="RHGA/B-epi-like_pectate_lyase"/>
</dbReference>
<proteinExistence type="inferred from homology"/>
<dbReference type="PANTHER" id="PTHR31339:SF9">
    <property type="entry name" value="PLASMIN AND FIBRONECTIN-BINDING PROTEIN A"/>
    <property type="match status" value="1"/>
</dbReference>
<evidence type="ECO:0000256" key="4">
    <source>
        <dbReference type="RuleBase" id="RU361169"/>
    </source>
</evidence>
<dbReference type="SMART" id="SM00710">
    <property type="entry name" value="PbH1"/>
    <property type="match status" value="5"/>
</dbReference>
<keyword evidence="3 4" id="KW-0326">Glycosidase</keyword>
<dbReference type="GO" id="GO:0004650">
    <property type="term" value="F:polygalacturonase activity"/>
    <property type="evidence" value="ECO:0007669"/>
    <property type="project" value="InterPro"/>
</dbReference>
<dbReference type="PROSITE" id="PS51318">
    <property type="entry name" value="TAT"/>
    <property type="match status" value="1"/>
</dbReference>